<reference evidence="2 3" key="1">
    <citation type="journal article" date="2018" name="Mol. Biol. Evol.">
        <title>Broad Genomic Sampling Reveals a Smut Pathogenic Ancestry of the Fungal Clade Ustilaginomycotina.</title>
        <authorList>
            <person name="Kijpornyongpan T."/>
            <person name="Mondo S.J."/>
            <person name="Barry K."/>
            <person name="Sandor L."/>
            <person name="Lee J."/>
            <person name="Lipzen A."/>
            <person name="Pangilinan J."/>
            <person name="LaButti K."/>
            <person name="Hainaut M."/>
            <person name="Henrissat B."/>
            <person name="Grigoriev I.V."/>
            <person name="Spatafora J.W."/>
            <person name="Aime M.C."/>
        </authorList>
    </citation>
    <scope>NUCLEOTIDE SEQUENCE [LARGE SCALE GENOMIC DNA]</scope>
    <source>
        <strain evidence="2 3">MCA 4198</strain>
    </source>
</reference>
<accession>A0A316YQV6</accession>
<dbReference type="AlphaFoldDB" id="A0A316YQV6"/>
<dbReference type="Proteomes" id="UP000245768">
    <property type="component" value="Unassembled WGS sequence"/>
</dbReference>
<evidence type="ECO:0000259" key="1">
    <source>
        <dbReference type="Pfam" id="PF00149"/>
    </source>
</evidence>
<dbReference type="SUPFAM" id="SSF56300">
    <property type="entry name" value="Metallo-dependent phosphatases"/>
    <property type="match status" value="1"/>
</dbReference>
<evidence type="ECO:0000313" key="2">
    <source>
        <dbReference type="EMBL" id="PWN91930.1"/>
    </source>
</evidence>
<name>A0A316YQV6_9BASI</name>
<dbReference type="InterPro" id="IPR029052">
    <property type="entry name" value="Metallo-depent_PP-like"/>
</dbReference>
<protein>
    <submittedName>
        <fullName evidence="2">Metallo-dependent phosphatase</fullName>
    </submittedName>
</protein>
<dbReference type="InterPro" id="IPR004843">
    <property type="entry name" value="Calcineurin-like_PHP"/>
</dbReference>
<dbReference type="GeneID" id="37043111"/>
<evidence type="ECO:0000313" key="3">
    <source>
        <dbReference type="Proteomes" id="UP000245768"/>
    </source>
</evidence>
<dbReference type="PANTHER" id="PTHR12905:SF0">
    <property type="entry name" value="CALCINEURIN-LIKE PHOSPHOESTERASE DOMAIN-CONTAINING PROTEIN"/>
    <property type="match status" value="1"/>
</dbReference>
<dbReference type="EMBL" id="KZ819635">
    <property type="protein sequence ID" value="PWN91930.1"/>
    <property type="molecule type" value="Genomic_DNA"/>
</dbReference>
<keyword evidence="3" id="KW-1185">Reference proteome</keyword>
<dbReference type="Gene3D" id="3.60.21.10">
    <property type="match status" value="1"/>
</dbReference>
<sequence length="300" mass="33567">MATSLQGLTWHVEYDVAQPPPRPSPKHLRFVFVSDTHSTQPDVPEGDALFHSGDLTDLGSTPSFQHQLAWLASLPHAHKFIIAGNHDFGACTRDDWYGRVGRKIHEKYAVPAADTAAVRGALAAFEATPDKQHRYLEDQVAEFELGGRRWSVYGSPWSPVFGGWAWNYERGQEAEEVYKDVPPKVDILLTHSPPHTFGNLDVLTDGKTHVGCEVLRDKMANGDLRPLIHSFGHIHEAWGTHAEKWEASTDETLLINAAVVEFDMGAFVQEKRLHYKLVHPPVIVDVDPSQIHRKANAEAR</sequence>
<dbReference type="GO" id="GO:0016787">
    <property type="term" value="F:hydrolase activity"/>
    <property type="evidence" value="ECO:0007669"/>
    <property type="project" value="InterPro"/>
</dbReference>
<feature type="domain" description="Calcineurin-like phosphoesterase" evidence="1">
    <location>
        <begin position="29"/>
        <end position="236"/>
    </location>
</feature>
<gene>
    <name evidence="2" type="ORF">FA10DRAFT_265748</name>
</gene>
<dbReference type="OrthoDB" id="630188at2759"/>
<dbReference type="Pfam" id="PF00149">
    <property type="entry name" value="Metallophos"/>
    <property type="match status" value="1"/>
</dbReference>
<dbReference type="RefSeq" id="XP_025379128.1">
    <property type="nucleotide sequence ID" value="XM_025521195.1"/>
</dbReference>
<dbReference type="InParanoid" id="A0A316YQV6"/>
<proteinExistence type="predicted"/>
<dbReference type="PANTHER" id="PTHR12905">
    <property type="entry name" value="METALLOPHOSPHOESTERASE"/>
    <property type="match status" value="1"/>
</dbReference>
<dbReference type="InterPro" id="IPR051693">
    <property type="entry name" value="UPF0046_metallophosphoest"/>
</dbReference>
<organism evidence="2 3">
    <name type="scientific">Acaromyces ingoldii</name>
    <dbReference type="NCBI Taxonomy" id="215250"/>
    <lineage>
        <taxon>Eukaryota</taxon>
        <taxon>Fungi</taxon>
        <taxon>Dikarya</taxon>
        <taxon>Basidiomycota</taxon>
        <taxon>Ustilaginomycotina</taxon>
        <taxon>Exobasidiomycetes</taxon>
        <taxon>Exobasidiales</taxon>
        <taxon>Cryptobasidiaceae</taxon>
        <taxon>Acaromyces</taxon>
    </lineage>
</organism>